<dbReference type="CDD" id="cd00082">
    <property type="entry name" value="HisKA"/>
    <property type="match status" value="1"/>
</dbReference>
<dbReference type="CDD" id="cd00075">
    <property type="entry name" value="HATPase"/>
    <property type="match status" value="1"/>
</dbReference>
<evidence type="ECO:0000256" key="4">
    <source>
        <dbReference type="ARBA" id="ARBA00022553"/>
    </source>
</evidence>
<evidence type="ECO:0000256" key="2">
    <source>
        <dbReference type="ARBA" id="ARBA00004236"/>
    </source>
</evidence>
<comment type="catalytic activity">
    <reaction evidence="1">
        <text>ATP + protein L-histidine = ADP + protein N-phospho-L-histidine.</text>
        <dbReference type="EC" id="2.7.13.3"/>
    </reaction>
</comment>
<keyword evidence="6" id="KW-0418">Kinase</keyword>
<dbReference type="Gene3D" id="3.30.565.10">
    <property type="entry name" value="Histidine kinase-like ATPase, C-terminal domain"/>
    <property type="match status" value="1"/>
</dbReference>
<dbReference type="InterPro" id="IPR000014">
    <property type="entry name" value="PAS"/>
</dbReference>
<evidence type="ECO:0000313" key="11">
    <source>
        <dbReference type="Proteomes" id="UP001589627"/>
    </source>
</evidence>
<dbReference type="PROSITE" id="PS50109">
    <property type="entry name" value="HIS_KIN"/>
    <property type="match status" value="1"/>
</dbReference>
<dbReference type="Pfam" id="PF00512">
    <property type="entry name" value="HisKA"/>
    <property type="match status" value="1"/>
</dbReference>
<feature type="domain" description="Histidine kinase" evidence="8">
    <location>
        <begin position="153"/>
        <end position="368"/>
    </location>
</feature>
<evidence type="ECO:0000256" key="7">
    <source>
        <dbReference type="ARBA" id="ARBA00023012"/>
    </source>
</evidence>
<protein>
    <recommendedName>
        <fullName evidence="3">histidine kinase</fullName>
        <ecNumber evidence="3">2.7.13.3</ecNumber>
    </recommendedName>
</protein>
<evidence type="ECO:0000256" key="5">
    <source>
        <dbReference type="ARBA" id="ARBA00022679"/>
    </source>
</evidence>
<comment type="caution">
    <text evidence="10">The sequence shown here is derived from an EMBL/GenBank/DDBJ whole genome shotgun (WGS) entry which is preliminary data.</text>
</comment>
<dbReference type="EMBL" id="JBHLZP010000507">
    <property type="protein sequence ID" value="MFB9838388.1"/>
    <property type="molecule type" value="Genomic_DNA"/>
</dbReference>
<accession>A0ABV5YTL2</accession>
<evidence type="ECO:0000256" key="3">
    <source>
        <dbReference type="ARBA" id="ARBA00012438"/>
    </source>
</evidence>
<dbReference type="CDD" id="cd00130">
    <property type="entry name" value="PAS"/>
    <property type="match status" value="1"/>
</dbReference>
<sequence>MPFAHHGHWEVGAAVGGSGPHPSDSAAGLCPDTLPDGLLVADAERRVVVFNRAAERLTGIGRADALGRDFAEVLTLYDADGRDWWRCLDPYAGLATRTRHPERPLHLADGPELLVTASYTRAEDGSVASFTVAFRDAIQRARQERNRADLVSTVAHELRSPLTSVKGFTATLLAKWHRFNDDQKRVMLETVNADADRVTRLITELLDVSRIEAGRLEMRRQVVDVIEEVHKVVKGRVVAGEPASRFKVEVLGELPEMWLDPDKIDQILGNLVENALRHGAGTVTIVVEPDSRKQGAVVSVRDEGDGIPPEAVPRVFRQFWRGHGQPRGGTGLGLYIVKGLVEAHGGGITVRRAPGGGAEFRFSLPAGAPDFA</sequence>
<dbReference type="SMART" id="SM00091">
    <property type="entry name" value="PAS"/>
    <property type="match status" value="1"/>
</dbReference>
<dbReference type="Pfam" id="PF02518">
    <property type="entry name" value="HATPase_c"/>
    <property type="match status" value="1"/>
</dbReference>
<reference evidence="10 11" key="1">
    <citation type="submission" date="2024-09" db="EMBL/GenBank/DDBJ databases">
        <authorList>
            <person name="Sun Q."/>
            <person name="Mori K."/>
        </authorList>
    </citation>
    <scope>NUCLEOTIDE SEQUENCE [LARGE SCALE GENOMIC DNA]</scope>
    <source>
        <strain evidence="10 11">TBRC 0563</strain>
    </source>
</reference>
<proteinExistence type="predicted"/>
<keyword evidence="11" id="KW-1185">Reference proteome</keyword>
<dbReference type="SUPFAM" id="SSF47384">
    <property type="entry name" value="Homodimeric domain of signal transducing histidine kinase"/>
    <property type="match status" value="1"/>
</dbReference>
<dbReference type="PANTHER" id="PTHR43711">
    <property type="entry name" value="TWO-COMPONENT HISTIDINE KINASE"/>
    <property type="match status" value="1"/>
</dbReference>
<dbReference type="InterPro" id="IPR004358">
    <property type="entry name" value="Sig_transdc_His_kin-like_C"/>
</dbReference>
<keyword evidence="10" id="KW-0067">ATP-binding</keyword>
<evidence type="ECO:0000256" key="6">
    <source>
        <dbReference type="ARBA" id="ARBA00022777"/>
    </source>
</evidence>
<dbReference type="Pfam" id="PF00989">
    <property type="entry name" value="PAS"/>
    <property type="match status" value="1"/>
</dbReference>
<dbReference type="InterPro" id="IPR003661">
    <property type="entry name" value="HisK_dim/P_dom"/>
</dbReference>
<keyword evidence="10" id="KW-0547">Nucleotide-binding</keyword>
<dbReference type="InterPro" id="IPR035965">
    <property type="entry name" value="PAS-like_dom_sf"/>
</dbReference>
<dbReference type="NCBIfam" id="TIGR00229">
    <property type="entry name" value="sensory_box"/>
    <property type="match status" value="1"/>
</dbReference>
<name>A0ABV5YTL2_9ACTN</name>
<dbReference type="InterPro" id="IPR036097">
    <property type="entry name" value="HisK_dim/P_sf"/>
</dbReference>
<organism evidence="10 11">
    <name type="scientific">Actinoallomurus acaciae</name>
    <dbReference type="NCBI Taxonomy" id="502577"/>
    <lineage>
        <taxon>Bacteria</taxon>
        <taxon>Bacillati</taxon>
        <taxon>Actinomycetota</taxon>
        <taxon>Actinomycetes</taxon>
        <taxon>Streptosporangiales</taxon>
        <taxon>Thermomonosporaceae</taxon>
        <taxon>Actinoallomurus</taxon>
    </lineage>
</organism>
<dbReference type="RefSeq" id="WP_378211414.1">
    <property type="nucleotide sequence ID" value="NZ_JBHLZP010000507.1"/>
</dbReference>
<dbReference type="SMART" id="SM00387">
    <property type="entry name" value="HATPase_c"/>
    <property type="match status" value="1"/>
</dbReference>
<dbReference type="InterPro" id="IPR013767">
    <property type="entry name" value="PAS_fold"/>
</dbReference>
<evidence type="ECO:0000313" key="10">
    <source>
        <dbReference type="EMBL" id="MFB9838388.1"/>
    </source>
</evidence>
<feature type="domain" description="PAS" evidence="9">
    <location>
        <begin position="32"/>
        <end position="83"/>
    </location>
</feature>
<dbReference type="Gene3D" id="1.10.287.130">
    <property type="match status" value="1"/>
</dbReference>
<dbReference type="SUPFAM" id="SSF55785">
    <property type="entry name" value="PYP-like sensor domain (PAS domain)"/>
    <property type="match status" value="1"/>
</dbReference>
<dbReference type="Proteomes" id="UP001589627">
    <property type="component" value="Unassembled WGS sequence"/>
</dbReference>
<dbReference type="Gene3D" id="3.30.450.20">
    <property type="entry name" value="PAS domain"/>
    <property type="match status" value="1"/>
</dbReference>
<keyword evidence="7" id="KW-0902">Two-component regulatory system</keyword>
<comment type="subcellular location">
    <subcellularLocation>
        <location evidence="2">Cell membrane</location>
    </subcellularLocation>
</comment>
<evidence type="ECO:0000259" key="8">
    <source>
        <dbReference type="PROSITE" id="PS50109"/>
    </source>
</evidence>
<dbReference type="InterPro" id="IPR005467">
    <property type="entry name" value="His_kinase_dom"/>
</dbReference>
<keyword evidence="5" id="KW-0808">Transferase</keyword>
<dbReference type="PRINTS" id="PR00344">
    <property type="entry name" value="BCTRLSENSOR"/>
</dbReference>
<dbReference type="EC" id="2.7.13.3" evidence="3"/>
<dbReference type="InterPro" id="IPR003594">
    <property type="entry name" value="HATPase_dom"/>
</dbReference>
<gene>
    <name evidence="10" type="ORF">ACFFNX_40185</name>
</gene>
<evidence type="ECO:0000256" key="1">
    <source>
        <dbReference type="ARBA" id="ARBA00000085"/>
    </source>
</evidence>
<evidence type="ECO:0000259" key="9">
    <source>
        <dbReference type="PROSITE" id="PS50112"/>
    </source>
</evidence>
<dbReference type="PANTHER" id="PTHR43711:SF1">
    <property type="entry name" value="HISTIDINE KINASE 1"/>
    <property type="match status" value="1"/>
</dbReference>
<dbReference type="GO" id="GO:0005524">
    <property type="term" value="F:ATP binding"/>
    <property type="evidence" value="ECO:0007669"/>
    <property type="project" value="UniProtKB-KW"/>
</dbReference>
<dbReference type="InterPro" id="IPR050736">
    <property type="entry name" value="Sensor_HK_Regulatory"/>
</dbReference>
<dbReference type="SUPFAM" id="SSF55874">
    <property type="entry name" value="ATPase domain of HSP90 chaperone/DNA topoisomerase II/histidine kinase"/>
    <property type="match status" value="1"/>
</dbReference>
<dbReference type="InterPro" id="IPR036890">
    <property type="entry name" value="HATPase_C_sf"/>
</dbReference>
<dbReference type="SMART" id="SM00388">
    <property type="entry name" value="HisKA"/>
    <property type="match status" value="1"/>
</dbReference>
<dbReference type="PROSITE" id="PS50112">
    <property type="entry name" value="PAS"/>
    <property type="match status" value="1"/>
</dbReference>
<keyword evidence="4" id="KW-0597">Phosphoprotein</keyword>